<evidence type="ECO:0000313" key="3">
    <source>
        <dbReference type="Proteomes" id="UP000178911"/>
    </source>
</evidence>
<protein>
    <submittedName>
        <fullName evidence="2">Myo-inositol 2-dehydrogenase</fullName>
    </submittedName>
</protein>
<dbReference type="Gene3D" id="3.30.360.10">
    <property type="entry name" value="Dihydrodipicolinate Reductase, domain 2"/>
    <property type="match status" value="1"/>
</dbReference>
<accession>A0A1F8GHD2</accession>
<reference evidence="2 3" key="1">
    <citation type="journal article" date="2016" name="Nat. Commun.">
        <title>Thousands of microbial genomes shed light on interconnected biogeochemical processes in an aquifer system.</title>
        <authorList>
            <person name="Anantharaman K."/>
            <person name="Brown C.T."/>
            <person name="Hug L.A."/>
            <person name="Sharon I."/>
            <person name="Castelle C.J."/>
            <person name="Probst A.J."/>
            <person name="Thomas B.C."/>
            <person name="Singh A."/>
            <person name="Wilkins M.J."/>
            <person name="Karaoz U."/>
            <person name="Brodie E.L."/>
            <person name="Williams K.H."/>
            <person name="Hubbard S.S."/>
            <person name="Banfield J.F."/>
        </authorList>
    </citation>
    <scope>NUCLEOTIDE SEQUENCE [LARGE SCALE GENOMIC DNA]</scope>
</reference>
<dbReference type="PANTHER" id="PTHR43377:SF1">
    <property type="entry name" value="BILIVERDIN REDUCTASE A"/>
    <property type="match status" value="1"/>
</dbReference>
<dbReference type="SUPFAM" id="SSF51735">
    <property type="entry name" value="NAD(P)-binding Rossmann-fold domains"/>
    <property type="match status" value="1"/>
</dbReference>
<feature type="domain" description="Gfo/Idh/MocA-like oxidoreductase N-terminal" evidence="1">
    <location>
        <begin position="18"/>
        <end position="111"/>
    </location>
</feature>
<organism evidence="2 3">
    <name type="scientific">Candidatus Yanofskybacteria bacterium RIFCSPLOWO2_01_FULL_43_22</name>
    <dbReference type="NCBI Taxonomy" id="1802695"/>
    <lineage>
        <taxon>Bacteria</taxon>
        <taxon>Candidatus Yanofskyibacteriota</taxon>
    </lineage>
</organism>
<dbReference type="EMBL" id="MGKJ01000010">
    <property type="protein sequence ID" value="OGN24723.1"/>
    <property type="molecule type" value="Genomic_DNA"/>
</dbReference>
<evidence type="ECO:0000313" key="2">
    <source>
        <dbReference type="EMBL" id="OGN24723.1"/>
    </source>
</evidence>
<dbReference type="STRING" id="1802695.A3A13_00975"/>
<dbReference type="InterPro" id="IPR051450">
    <property type="entry name" value="Gfo/Idh/MocA_Oxidoreductases"/>
</dbReference>
<dbReference type="Gene3D" id="3.40.50.720">
    <property type="entry name" value="NAD(P)-binding Rossmann-like Domain"/>
    <property type="match status" value="1"/>
</dbReference>
<gene>
    <name evidence="2" type="ORF">A3A13_00975</name>
</gene>
<dbReference type="AlphaFoldDB" id="A0A1F8GHD2"/>
<name>A0A1F8GHD2_9BACT</name>
<comment type="caution">
    <text evidence="2">The sequence shown here is derived from an EMBL/GenBank/DDBJ whole genome shotgun (WGS) entry which is preliminary data.</text>
</comment>
<dbReference type="GO" id="GO:0000166">
    <property type="term" value="F:nucleotide binding"/>
    <property type="evidence" value="ECO:0007669"/>
    <property type="project" value="InterPro"/>
</dbReference>
<dbReference type="Proteomes" id="UP000178911">
    <property type="component" value="Unassembled WGS sequence"/>
</dbReference>
<dbReference type="Pfam" id="PF01408">
    <property type="entry name" value="GFO_IDH_MocA"/>
    <property type="match status" value="1"/>
</dbReference>
<evidence type="ECO:0000259" key="1">
    <source>
        <dbReference type="Pfam" id="PF01408"/>
    </source>
</evidence>
<proteinExistence type="predicted"/>
<sequence length="305" mass="34068">MAAEYAKVLKVMKKPFIVIGRGIKSAKKFKETTGINVVSGGLNNWVKKQKTIPKIAIVAVNVDQLSKTTMELLSRGVELILVEKPGGMTAEEIKTLSNTAKRKKSHVYVAYNRRFYASTKKAMDIIKKDGGVKSFTFDFTELSYQISKLKLPTAVKENWFLANSSHVVDLAFFLGGKPSDMRSYKSGGLRWHPNGSIFVGAGISESGAPFSYSANWASPGRWGLEVFTSKSRLIFRPLEKLQIQKIGSFAVEEVLIDDKLDKEFKPGVYEQTRSFFSNRNNLITIQKQAEALKFYNQIIDGSAKT</sequence>
<dbReference type="PANTHER" id="PTHR43377">
    <property type="entry name" value="BILIVERDIN REDUCTASE A"/>
    <property type="match status" value="1"/>
</dbReference>
<dbReference type="InterPro" id="IPR036291">
    <property type="entry name" value="NAD(P)-bd_dom_sf"/>
</dbReference>
<dbReference type="InterPro" id="IPR000683">
    <property type="entry name" value="Gfo/Idh/MocA-like_OxRdtase_N"/>
</dbReference>